<feature type="domain" description="Ion transport" evidence="11">
    <location>
        <begin position="174"/>
        <end position="410"/>
    </location>
</feature>
<gene>
    <name evidence="12" type="ORF">Ciccas_010276</name>
</gene>
<name>A0ABD2PVR0_9PLAT</name>
<feature type="transmembrane region" description="Helical" evidence="10">
    <location>
        <begin position="308"/>
        <end position="329"/>
    </location>
</feature>
<evidence type="ECO:0000256" key="5">
    <source>
        <dbReference type="ARBA" id="ARBA00022989"/>
    </source>
</evidence>
<proteinExistence type="predicted"/>
<feature type="transmembrane region" description="Helical" evidence="10">
    <location>
        <begin position="200"/>
        <end position="218"/>
    </location>
</feature>
<evidence type="ECO:0000256" key="9">
    <source>
        <dbReference type="ARBA" id="ARBA00023303"/>
    </source>
</evidence>
<feature type="transmembrane region" description="Helical" evidence="10">
    <location>
        <begin position="143"/>
        <end position="163"/>
    </location>
</feature>
<reference evidence="12 13" key="1">
    <citation type="submission" date="2024-11" db="EMBL/GenBank/DDBJ databases">
        <title>Adaptive evolution of stress response genes in parasites aligns with host niche diversity.</title>
        <authorList>
            <person name="Hahn C."/>
            <person name="Resl P."/>
        </authorList>
    </citation>
    <scope>NUCLEOTIDE SEQUENCE [LARGE SCALE GENOMIC DNA]</scope>
    <source>
        <strain evidence="12">EGGRZ-B1_66</strain>
        <tissue evidence="12">Body</tissue>
    </source>
</reference>
<feature type="transmembrane region" description="Helical" evidence="10">
    <location>
        <begin position="379"/>
        <end position="402"/>
    </location>
</feature>
<evidence type="ECO:0000256" key="2">
    <source>
        <dbReference type="ARBA" id="ARBA00022448"/>
    </source>
</evidence>
<protein>
    <recommendedName>
        <fullName evidence="11">Ion transport domain-containing protein</fullName>
    </recommendedName>
</protein>
<evidence type="ECO:0000256" key="1">
    <source>
        <dbReference type="ARBA" id="ARBA00004141"/>
    </source>
</evidence>
<dbReference type="InterPro" id="IPR005821">
    <property type="entry name" value="Ion_trans_dom"/>
</dbReference>
<comment type="caution">
    <text evidence="12">The sequence shown here is derived from an EMBL/GenBank/DDBJ whole genome shotgun (WGS) entry which is preliminary data.</text>
</comment>
<evidence type="ECO:0000313" key="13">
    <source>
        <dbReference type="Proteomes" id="UP001626550"/>
    </source>
</evidence>
<evidence type="ECO:0000256" key="4">
    <source>
        <dbReference type="ARBA" id="ARBA00022737"/>
    </source>
</evidence>
<dbReference type="GO" id="GO:0016020">
    <property type="term" value="C:membrane"/>
    <property type="evidence" value="ECO:0007669"/>
    <property type="project" value="UniProtKB-SubCell"/>
</dbReference>
<keyword evidence="13" id="KW-1185">Reference proteome</keyword>
<dbReference type="Proteomes" id="UP001626550">
    <property type="component" value="Unassembled WGS sequence"/>
</dbReference>
<sequence>MPDMAMMVMDRCITNEKSSHPDAEDLEIKYDFLLIDDTFSTFMNRTDEIYGEDPTQNQAGSNVINKLKNTLYNFIFRVKFNDIKESGLDADSYCLTAYSNVTKLVIENHPLTIMAETGNEELLSHPLSAALTQMKWRTYGLKFYLANLLIYLLFVTFLSFYILSHIPVYSLSIDRDTLQESSFEDTCDELQKKGELAYTGNIYVSKIILLISTTFGLAKEIWQMVGAGFEYFKSLDNYIEIVIYSLTFYICINFGDCASVTELKTNMQWSLSAVVVFLAWFNVLLFCRKLPGYGHYIIMFLKVTKTTLQFLLLFSLFFIAFGFSFYTLLGNQTPFGNPVNCLLKSFVMTTGEIDYGTTFLDRKTQSTFKNEVYFEYLSFILYFSFILIMNVILMNLLIGLAVNDIAQMLKTAAVKQACEQIELSLYVENLFTQNVQLKFLTPFLYLQPNRKSVNYLAKLFQLNIKQPERSKLIVVDKNGEHEEHNQTESAIKKFESRLDQIENCSGKVLDFLNETTREIKKVVKARLKATEGLGQLRDQNPEEIAAKLRFGLAFMSILMDQDEIVSTIQTKRSETHLMVMAEKHDEAETIDLSKVPEEEWQF</sequence>
<dbReference type="PANTHER" id="PTHR47143">
    <property type="entry name" value="TRANSIENT RECEPTOR POTENTIAL CATION CHANNEL PROTEIN PAINLESS"/>
    <property type="match status" value="1"/>
</dbReference>
<dbReference type="EMBL" id="JBJKFK010002411">
    <property type="protein sequence ID" value="KAL3311148.1"/>
    <property type="molecule type" value="Genomic_DNA"/>
</dbReference>
<evidence type="ECO:0000256" key="6">
    <source>
        <dbReference type="ARBA" id="ARBA00023043"/>
    </source>
</evidence>
<keyword evidence="8 10" id="KW-0472">Membrane</keyword>
<dbReference type="InterPro" id="IPR052076">
    <property type="entry name" value="TRP_cation_channel"/>
</dbReference>
<comment type="subcellular location">
    <subcellularLocation>
        <location evidence="1">Membrane</location>
        <topology evidence="1">Multi-pass membrane protein</topology>
    </subcellularLocation>
</comment>
<organism evidence="12 13">
    <name type="scientific">Cichlidogyrus casuarinus</name>
    <dbReference type="NCBI Taxonomy" id="1844966"/>
    <lineage>
        <taxon>Eukaryota</taxon>
        <taxon>Metazoa</taxon>
        <taxon>Spiralia</taxon>
        <taxon>Lophotrochozoa</taxon>
        <taxon>Platyhelminthes</taxon>
        <taxon>Monogenea</taxon>
        <taxon>Monopisthocotylea</taxon>
        <taxon>Dactylogyridea</taxon>
        <taxon>Ancyrocephalidae</taxon>
        <taxon>Cichlidogyrus</taxon>
    </lineage>
</organism>
<evidence type="ECO:0000313" key="12">
    <source>
        <dbReference type="EMBL" id="KAL3311148.1"/>
    </source>
</evidence>
<keyword evidence="4" id="KW-0677">Repeat</keyword>
<feature type="transmembrane region" description="Helical" evidence="10">
    <location>
        <begin position="267"/>
        <end position="287"/>
    </location>
</feature>
<dbReference type="PANTHER" id="PTHR47143:SF3">
    <property type="entry name" value="PWWP DOMAIN-CONTAINING PROTEIN"/>
    <property type="match status" value="1"/>
</dbReference>
<dbReference type="Pfam" id="PF00520">
    <property type="entry name" value="Ion_trans"/>
    <property type="match status" value="1"/>
</dbReference>
<keyword evidence="6" id="KW-0040">ANK repeat</keyword>
<keyword evidence="7" id="KW-0406">Ion transport</keyword>
<accession>A0ABD2PVR0</accession>
<evidence type="ECO:0000256" key="10">
    <source>
        <dbReference type="SAM" id="Phobius"/>
    </source>
</evidence>
<keyword evidence="5 10" id="KW-1133">Transmembrane helix</keyword>
<evidence type="ECO:0000256" key="8">
    <source>
        <dbReference type="ARBA" id="ARBA00023136"/>
    </source>
</evidence>
<dbReference type="GO" id="GO:0034220">
    <property type="term" value="P:monoatomic ion transmembrane transport"/>
    <property type="evidence" value="ECO:0007669"/>
    <property type="project" value="UniProtKB-KW"/>
</dbReference>
<feature type="transmembrane region" description="Helical" evidence="10">
    <location>
        <begin position="238"/>
        <end position="255"/>
    </location>
</feature>
<keyword evidence="3 10" id="KW-0812">Transmembrane</keyword>
<evidence type="ECO:0000256" key="3">
    <source>
        <dbReference type="ARBA" id="ARBA00022692"/>
    </source>
</evidence>
<evidence type="ECO:0000256" key="7">
    <source>
        <dbReference type="ARBA" id="ARBA00023065"/>
    </source>
</evidence>
<keyword evidence="9" id="KW-0407">Ion channel</keyword>
<keyword evidence="2" id="KW-0813">Transport</keyword>
<evidence type="ECO:0000259" key="11">
    <source>
        <dbReference type="Pfam" id="PF00520"/>
    </source>
</evidence>
<dbReference type="AlphaFoldDB" id="A0ABD2PVR0"/>
<dbReference type="Gene3D" id="1.10.287.70">
    <property type="match status" value="1"/>
</dbReference>